<dbReference type="AlphaFoldDB" id="A0A0C3QFQ4"/>
<dbReference type="HOGENOM" id="CLU_1653425_0_0_1"/>
<keyword evidence="1" id="KW-0732">Signal</keyword>
<reference evidence="2 3" key="1">
    <citation type="submission" date="2014-04" db="EMBL/GenBank/DDBJ databases">
        <authorList>
            <consortium name="DOE Joint Genome Institute"/>
            <person name="Kuo A."/>
            <person name="Girlanda M."/>
            <person name="Perotto S."/>
            <person name="Kohler A."/>
            <person name="Nagy L.G."/>
            <person name="Floudas D."/>
            <person name="Copeland A."/>
            <person name="Barry K.W."/>
            <person name="Cichocki N."/>
            <person name="Veneault-Fourrey C."/>
            <person name="LaButti K."/>
            <person name="Lindquist E.A."/>
            <person name="Lipzen A."/>
            <person name="Lundell T."/>
            <person name="Morin E."/>
            <person name="Murat C."/>
            <person name="Sun H."/>
            <person name="Tunlid A."/>
            <person name="Henrissat B."/>
            <person name="Grigoriev I.V."/>
            <person name="Hibbett D.S."/>
            <person name="Martin F."/>
            <person name="Nordberg H.P."/>
            <person name="Cantor M.N."/>
            <person name="Hua S.X."/>
        </authorList>
    </citation>
    <scope>NUCLEOTIDE SEQUENCE [LARGE SCALE GENOMIC DNA]</scope>
    <source>
        <strain evidence="2 3">MUT 4182</strain>
    </source>
</reference>
<dbReference type="EMBL" id="KN823067">
    <property type="protein sequence ID" value="KIO24159.1"/>
    <property type="molecule type" value="Genomic_DNA"/>
</dbReference>
<reference evidence="3" key="2">
    <citation type="submission" date="2015-01" db="EMBL/GenBank/DDBJ databases">
        <title>Evolutionary Origins and Diversification of the Mycorrhizal Mutualists.</title>
        <authorList>
            <consortium name="DOE Joint Genome Institute"/>
            <consortium name="Mycorrhizal Genomics Consortium"/>
            <person name="Kohler A."/>
            <person name="Kuo A."/>
            <person name="Nagy L.G."/>
            <person name="Floudas D."/>
            <person name="Copeland A."/>
            <person name="Barry K.W."/>
            <person name="Cichocki N."/>
            <person name="Veneault-Fourrey C."/>
            <person name="LaButti K."/>
            <person name="Lindquist E.A."/>
            <person name="Lipzen A."/>
            <person name="Lundell T."/>
            <person name="Morin E."/>
            <person name="Murat C."/>
            <person name="Riley R."/>
            <person name="Ohm R."/>
            <person name="Sun H."/>
            <person name="Tunlid A."/>
            <person name="Henrissat B."/>
            <person name="Grigoriev I.V."/>
            <person name="Hibbett D.S."/>
            <person name="Martin F."/>
        </authorList>
    </citation>
    <scope>NUCLEOTIDE SEQUENCE [LARGE SCALE GENOMIC DNA]</scope>
    <source>
        <strain evidence="3">MUT 4182</strain>
    </source>
</reference>
<gene>
    <name evidence="2" type="ORF">M407DRAFT_26433</name>
</gene>
<organism evidence="2 3">
    <name type="scientific">Tulasnella calospora MUT 4182</name>
    <dbReference type="NCBI Taxonomy" id="1051891"/>
    <lineage>
        <taxon>Eukaryota</taxon>
        <taxon>Fungi</taxon>
        <taxon>Dikarya</taxon>
        <taxon>Basidiomycota</taxon>
        <taxon>Agaricomycotina</taxon>
        <taxon>Agaricomycetes</taxon>
        <taxon>Cantharellales</taxon>
        <taxon>Tulasnellaceae</taxon>
        <taxon>Tulasnella</taxon>
    </lineage>
</organism>
<evidence type="ECO:0000313" key="2">
    <source>
        <dbReference type="EMBL" id="KIO24159.1"/>
    </source>
</evidence>
<dbReference type="OrthoDB" id="3254260at2759"/>
<dbReference type="Proteomes" id="UP000054248">
    <property type="component" value="Unassembled WGS sequence"/>
</dbReference>
<sequence>MSRLPVKLLVAILHLALPRMGLIARGAYYHSRFYMRILYFMRAVSKRWQDIIDGTPSFWTTLPAHVNDASILRSSPLPLCIVYHHTSKPGKFPSAKMFLGIIAPTRPRWSTLALYLDGPATLSGYFEAPTPILQTIIVRRASQSHVYQPKRRALGVPWRT</sequence>
<keyword evidence="3" id="KW-1185">Reference proteome</keyword>
<feature type="signal peptide" evidence="1">
    <location>
        <begin position="1"/>
        <end position="23"/>
    </location>
</feature>
<feature type="chain" id="PRO_5002168812" evidence="1">
    <location>
        <begin position="24"/>
        <end position="160"/>
    </location>
</feature>
<accession>A0A0C3QFQ4</accession>
<evidence type="ECO:0000256" key="1">
    <source>
        <dbReference type="SAM" id="SignalP"/>
    </source>
</evidence>
<evidence type="ECO:0000313" key="3">
    <source>
        <dbReference type="Proteomes" id="UP000054248"/>
    </source>
</evidence>
<protein>
    <submittedName>
        <fullName evidence="2">Uncharacterized protein</fullName>
    </submittedName>
</protein>
<name>A0A0C3QFQ4_9AGAM</name>
<proteinExistence type="predicted"/>